<dbReference type="EMBL" id="LGKP01000022">
    <property type="protein sequence ID" value="KPL85920.1"/>
    <property type="molecule type" value="Genomic_DNA"/>
</dbReference>
<dbReference type="PANTHER" id="PTHR21299">
    <property type="entry name" value="CYTIDYLATE KINASE/PANTOATE-BETA-ALANINE LIGASE"/>
    <property type="match status" value="1"/>
</dbReference>
<keyword evidence="3 8" id="KW-0436">Ligase</keyword>
<dbReference type="PATRIC" id="fig|70996.4.peg.3327"/>
<comment type="miscellaneous">
    <text evidence="8">The reaction proceeds by a bi uni uni bi ping pong mechanism.</text>
</comment>
<comment type="similarity">
    <text evidence="2 8">Belongs to the pantothenate synthetase family.</text>
</comment>
<dbReference type="PANTHER" id="PTHR21299:SF1">
    <property type="entry name" value="PANTOATE--BETA-ALANINE LIGASE"/>
    <property type="match status" value="1"/>
</dbReference>
<evidence type="ECO:0000256" key="3">
    <source>
        <dbReference type="ARBA" id="ARBA00022598"/>
    </source>
</evidence>
<dbReference type="InterPro" id="IPR042176">
    <property type="entry name" value="Pantoate_ligase_C"/>
</dbReference>
<evidence type="ECO:0000256" key="2">
    <source>
        <dbReference type="ARBA" id="ARBA00009256"/>
    </source>
</evidence>
<dbReference type="RefSeq" id="WP_054534989.1">
    <property type="nucleotide sequence ID" value="NZ_LGKP01000022.1"/>
</dbReference>
<evidence type="ECO:0000256" key="5">
    <source>
        <dbReference type="ARBA" id="ARBA00022741"/>
    </source>
</evidence>
<dbReference type="Gene3D" id="3.40.50.620">
    <property type="entry name" value="HUPs"/>
    <property type="match status" value="1"/>
</dbReference>
<keyword evidence="6 8" id="KW-0067">ATP-binding</keyword>
<dbReference type="HAMAP" id="MF_00158">
    <property type="entry name" value="PanC"/>
    <property type="match status" value="1"/>
</dbReference>
<reference evidence="9 10" key="1">
    <citation type="submission" date="2015-07" db="EMBL/GenBank/DDBJ databases">
        <title>Whole genome sequence of Herpetosiphon geysericola DSM 7119.</title>
        <authorList>
            <person name="Hemp J."/>
            <person name="Ward L.M."/>
            <person name="Pace L.A."/>
            <person name="Fischer W.W."/>
        </authorList>
    </citation>
    <scope>NUCLEOTIDE SEQUENCE [LARGE SCALE GENOMIC DNA]</scope>
    <source>
        <strain evidence="9 10">DSM 7119</strain>
    </source>
</reference>
<dbReference type="GO" id="GO:0005524">
    <property type="term" value="F:ATP binding"/>
    <property type="evidence" value="ECO:0007669"/>
    <property type="project" value="UniProtKB-KW"/>
</dbReference>
<dbReference type="GO" id="GO:0005829">
    <property type="term" value="C:cytosol"/>
    <property type="evidence" value="ECO:0007669"/>
    <property type="project" value="TreeGrafter"/>
</dbReference>
<dbReference type="FunFam" id="3.40.50.620:FF:000013">
    <property type="entry name" value="Pantothenate synthetase"/>
    <property type="match status" value="1"/>
</dbReference>
<feature type="binding site" evidence="8">
    <location>
        <position position="149"/>
    </location>
    <ligand>
        <name>(R)-pantoate</name>
        <dbReference type="ChEBI" id="CHEBI:15980"/>
    </ligand>
</feature>
<dbReference type="Proteomes" id="UP000050277">
    <property type="component" value="Unassembled WGS sequence"/>
</dbReference>
<dbReference type="FunFam" id="3.30.1300.10:FF:000001">
    <property type="entry name" value="Pantothenate synthetase"/>
    <property type="match status" value="1"/>
</dbReference>
<keyword evidence="8" id="KW-0963">Cytoplasm</keyword>
<organism evidence="9 10">
    <name type="scientific">Herpetosiphon geysericola</name>
    <dbReference type="NCBI Taxonomy" id="70996"/>
    <lineage>
        <taxon>Bacteria</taxon>
        <taxon>Bacillati</taxon>
        <taxon>Chloroflexota</taxon>
        <taxon>Chloroflexia</taxon>
        <taxon>Herpetosiphonales</taxon>
        <taxon>Herpetosiphonaceae</taxon>
        <taxon>Herpetosiphon</taxon>
    </lineage>
</organism>
<dbReference type="CDD" id="cd00560">
    <property type="entry name" value="PanC"/>
    <property type="match status" value="1"/>
</dbReference>
<dbReference type="InterPro" id="IPR014729">
    <property type="entry name" value="Rossmann-like_a/b/a_fold"/>
</dbReference>
<comment type="function">
    <text evidence="8">Catalyzes the condensation of pantoate with beta-alanine in an ATP-dependent reaction via a pantoyl-adenylate intermediate.</text>
</comment>
<comment type="pathway">
    <text evidence="1 8">Cofactor biosynthesis; (R)-pantothenate biosynthesis; (R)-pantothenate from (R)-pantoate and beta-alanine: step 1/1.</text>
</comment>
<dbReference type="AlphaFoldDB" id="A0A0P6XSL4"/>
<keyword evidence="4 8" id="KW-0566">Pantothenate biosynthesis</keyword>
<dbReference type="InterPro" id="IPR003721">
    <property type="entry name" value="Pantoate_ligase"/>
</dbReference>
<feature type="binding site" evidence="8">
    <location>
        <position position="57"/>
    </location>
    <ligand>
        <name>(R)-pantoate</name>
        <dbReference type="ChEBI" id="CHEBI:15980"/>
    </ligand>
</feature>
<dbReference type="EC" id="6.3.2.1" evidence="8"/>
<dbReference type="Gene3D" id="3.30.1300.10">
    <property type="entry name" value="Pantoate-beta-alanine ligase, C-terminal domain"/>
    <property type="match status" value="1"/>
</dbReference>
<comment type="subunit">
    <text evidence="8">Homodimer.</text>
</comment>
<feature type="binding site" evidence="8">
    <location>
        <begin position="143"/>
        <end position="146"/>
    </location>
    <ligand>
        <name>ATP</name>
        <dbReference type="ChEBI" id="CHEBI:30616"/>
    </ligand>
</feature>
<dbReference type="NCBIfam" id="TIGR00018">
    <property type="entry name" value="panC"/>
    <property type="match status" value="1"/>
</dbReference>
<dbReference type="GO" id="GO:0004592">
    <property type="term" value="F:pantoate-beta-alanine ligase activity"/>
    <property type="evidence" value="ECO:0007669"/>
    <property type="project" value="UniProtKB-UniRule"/>
</dbReference>
<dbReference type="OrthoDB" id="9773087at2"/>
<evidence type="ECO:0000313" key="10">
    <source>
        <dbReference type="Proteomes" id="UP000050277"/>
    </source>
</evidence>
<dbReference type="UniPathway" id="UPA00028">
    <property type="reaction ID" value="UER00005"/>
</dbReference>
<feature type="binding site" evidence="8">
    <location>
        <begin position="180"/>
        <end position="183"/>
    </location>
    <ligand>
        <name>ATP</name>
        <dbReference type="ChEBI" id="CHEBI:30616"/>
    </ligand>
</feature>
<comment type="subcellular location">
    <subcellularLocation>
        <location evidence="8">Cytoplasm</location>
    </subcellularLocation>
</comment>
<feature type="binding site" evidence="8">
    <location>
        <begin position="26"/>
        <end position="33"/>
    </location>
    <ligand>
        <name>ATP</name>
        <dbReference type="ChEBI" id="CHEBI:30616"/>
    </ligand>
</feature>
<feature type="active site" description="Proton donor" evidence="8">
    <location>
        <position position="33"/>
    </location>
</feature>
<keyword evidence="10" id="KW-1185">Reference proteome</keyword>
<comment type="caution">
    <text evidence="9">The sequence shown here is derived from an EMBL/GenBank/DDBJ whole genome shotgun (WGS) entry which is preliminary data.</text>
</comment>
<feature type="binding site" evidence="8">
    <location>
        <position position="172"/>
    </location>
    <ligand>
        <name>ATP</name>
        <dbReference type="ChEBI" id="CHEBI:30616"/>
    </ligand>
</feature>
<dbReference type="NCBIfam" id="TIGR00125">
    <property type="entry name" value="cyt_tran_rel"/>
    <property type="match status" value="1"/>
</dbReference>
<comment type="catalytic activity">
    <reaction evidence="7 8">
        <text>(R)-pantoate + beta-alanine + ATP = (R)-pantothenate + AMP + diphosphate + H(+)</text>
        <dbReference type="Rhea" id="RHEA:10912"/>
        <dbReference type="ChEBI" id="CHEBI:15378"/>
        <dbReference type="ChEBI" id="CHEBI:15980"/>
        <dbReference type="ChEBI" id="CHEBI:29032"/>
        <dbReference type="ChEBI" id="CHEBI:30616"/>
        <dbReference type="ChEBI" id="CHEBI:33019"/>
        <dbReference type="ChEBI" id="CHEBI:57966"/>
        <dbReference type="ChEBI" id="CHEBI:456215"/>
        <dbReference type="EC" id="6.3.2.1"/>
    </reaction>
</comment>
<sequence length="277" mass="30225">MQVVTTIEEVRAARRQWANVGFVPTMGFLHAGHLSLVQQAKAENGVAIVSIFVNPTQFGPNEDFASYPRDTQRDLDLLSEAGCDLVWMPSIETMYPAGFSSYVEVEGVTAPLEGARRPGHFRGVATVVTKLFNVVQPTKAYFGQKDAQQTVVIRQFVRDLALPVQVVIAPTVREADGLALSSRNSYLTPEQRAAAPVLYRALSAAQTAYIEGQADAEAVRQLMLATLNQEPLAQVDYVSIADPQSLQELTTIDQRGALVSLAVRIGKTRLIDNLILS</sequence>
<keyword evidence="5 8" id="KW-0547">Nucleotide-binding</keyword>
<dbReference type="SUPFAM" id="SSF52374">
    <property type="entry name" value="Nucleotidylyl transferase"/>
    <property type="match status" value="1"/>
</dbReference>
<protein>
    <recommendedName>
        <fullName evidence="8">Pantothenate synthetase</fullName>
        <shortName evidence="8">PS</shortName>
        <ecNumber evidence="8">6.3.2.1</ecNumber>
    </recommendedName>
    <alternativeName>
        <fullName evidence="8">Pantoate--beta-alanine ligase</fullName>
    </alternativeName>
    <alternativeName>
        <fullName evidence="8">Pantoate-activating enzyme</fullName>
    </alternativeName>
</protein>
<dbReference type="Pfam" id="PF02569">
    <property type="entry name" value="Pantoate_ligase"/>
    <property type="match status" value="1"/>
</dbReference>
<evidence type="ECO:0000256" key="8">
    <source>
        <dbReference type="HAMAP-Rule" id="MF_00158"/>
    </source>
</evidence>
<dbReference type="InterPro" id="IPR004821">
    <property type="entry name" value="Cyt_trans-like"/>
</dbReference>
<dbReference type="STRING" id="70996.SE18_13515"/>
<accession>A0A0P6XSL4</accession>
<proteinExistence type="inferred from homology"/>
<dbReference type="GO" id="GO:0015940">
    <property type="term" value="P:pantothenate biosynthetic process"/>
    <property type="evidence" value="ECO:0007669"/>
    <property type="project" value="UniProtKB-UniRule"/>
</dbReference>
<evidence type="ECO:0000256" key="1">
    <source>
        <dbReference type="ARBA" id="ARBA00004990"/>
    </source>
</evidence>
<evidence type="ECO:0000256" key="4">
    <source>
        <dbReference type="ARBA" id="ARBA00022655"/>
    </source>
</evidence>
<evidence type="ECO:0000256" key="6">
    <source>
        <dbReference type="ARBA" id="ARBA00022840"/>
    </source>
</evidence>
<gene>
    <name evidence="8" type="primary">panC</name>
    <name evidence="9" type="ORF">SE18_13515</name>
</gene>
<feature type="binding site" evidence="8">
    <location>
        <position position="57"/>
    </location>
    <ligand>
        <name>beta-alanine</name>
        <dbReference type="ChEBI" id="CHEBI:57966"/>
    </ligand>
</feature>
<evidence type="ECO:0000256" key="7">
    <source>
        <dbReference type="ARBA" id="ARBA00048258"/>
    </source>
</evidence>
<name>A0A0P6XSL4_9CHLR</name>
<evidence type="ECO:0000313" key="9">
    <source>
        <dbReference type="EMBL" id="KPL85920.1"/>
    </source>
</evidence>